<dbReference type="Proteomes" id="UP000249789">
    <property type="component" value="Unassembled WGS sequence"/>
</dbReference>
<dbReference type="VEuPathDB" id="FungiDB:BO72DRAFT_451369"/>
<name>A0A8G1RNN5_9EURO</name>
<dbReference type="PANTHER" id="PTHR12945">
    <property type="entry name" value="TRANSLATION INITIATION FACTOR EIF3-RELATED"/>
    <property type="match status" value="1"/>
</dbReference>
<reference evidence="8 9" key="1">
    <citation type="submission" date="2018-02" db="EMBL/GenBank/DDBJ databases">
        <title>The genomes of Aspergillus section Nigri reveals drivers in fungal speciation.</title>
        <authorList>
            <consortium name="DOE Joint Genome Institute"/>
            <person name="Vesth T.C."/>
            <person name="Nybo J."/>
            <person name="Theobald S."/>
            <person name="Brandl J."/>
            <person name="Frisvad J.C."/>
            <person name="Nielsen K.F."/>
            <person name="Lyhne E.K."/>
            <person name="Kogle M.E."/>
            <person name="Kuo A."/>
            <person name="Riley R."/>
            <person name="Clum A."/>
            <person name="Nolan M."/>
            <person name="Lipzen A."/>
            <person name="Salamov A."/>
            <person name="Henrissat B."/>
            <person name="Wiebenga A."/>
            <person name="De vries R.P."/>
            <person name="Grigoriev I.V."/>
            <person name="Mortensen U.H."/>
            <person name="Andersen M.R."/>
            <person name="Baker S.E."/>
        </authorList>
    </citation>
    <scope>NUCLEOTIDE SEQUENCE [LARGE SCALE GENOMIC DNA]</scope>
    <source>
        <strain evidence="8 9">CBS 313.89</strain>
    </source>
</reference>
<evidence type="ECO:0000256" key="1">
    <source>
        <dbReference type="ARBA" id="ARBA00004123"/>
    </source>
</evidence>
<keyword evidence="8" id="KW-0489">Methyltransferase</keyword>
<keyword evidence="4" id="KW-0819">tRNA processing</keyword>
<evidence type="ECO:0000256" key="4">
    <source>
        <dbReference type="ARBA" id="ARBA00022694"/>
    </source>
</evidence>
<evidence type="ECO:0000313" key="8">
    <source>
        <dbReference type="EMBL" id="RAK73836.1"/>
    </source>
</evidence>
<keyword evidence="8" id="KW-0808">Transferase</keyword>
<evidence type="ECO:0000256" key="5">
    <source>
        <dbReference type="ARBA" id="ARBA00023242"/>
    </source>
</evidence>
<evidence type="ECO:0000256" key="6">
    <source>
        <dbReference type="ARBA" id="ARBA00032319"/>
    </source>
</evidence>
<evidence type="ECO:0000256" key="7">
    <source>
        <dbReference type="SAM" id="MobiDB-lite"/>
    </source>
</evidence>
<feature type="region of interest" description="Disordered" evidence="7">
    <location>
        <begin position="252"/>
        <end position="298"/>
    </location>
</feature>
<dbReference type="RefSeq" id="XP_040797846.1">
    <property type="nucleotide sequence ID" value="XM_040945467.1"/>
</dbReference>
<organism evidence="8 9">
    <name type="scientific">Aspergillus fijiensis CBS 313.89</name>
    <dbReference type="NCBI Taxonomy" id="1448319"/>
    <lineage>
        <taxon>Eukaryota</taxon>
        <taxon>Fungi</taxon>
        <taxon>Dikarya</taxon>
        <taxon>Ascomycota</taxon>
        <taxon>Pezizomycotina</taxon>
        <taxon>Eurotiomycetes</taxon>
        <taxon>Eurotiomycetidae</taxon>
        <taxon>Eurotiales</taxon>
        <taxon>Aspergillaceae</taxon>
        <taxon>Aspergillus</taxon>
    </lineage>
</organism>
<evidence type="ECO:0000256" key="3">
    <source>
        <dbReference type="ARBA" id="ARBA00021704"/>
    </source>
</evidence>
<feature type="region of interest" description="Disordered" evidence="7">
    <location>
        <begin position="82"/>
        <end position="110"/>
    </location>
</feature>
<sequence length="570" mass="63390">MHSYVRPNQFVAFKLPSDQTRIQKIVPNTQVFLGKYGTFPANQIIGRPFYLTFDIHETPGEPDSTHLRIVSAAELHAEHLIAEGEGDGDDQEPSDEASTMRTNRDTIDDRSTQKLTIEEIEALKKESTGAGKEIIAKLLESHSAIDQKTAFSLAKYKLRKERKYMKRFTIIPLDVSYLTNYMLQDKEAARTLEMRDEALGLLGCWGNVHQGGSTSFDMETVLSNPNGRYLVVDDTGGLVVAAMAERMGVLYPHDGDFDNEQQDAHQKVPATAGAQAEHEEEAQPTEGGAPSRRNRRPQMSAQGNTITLLHANKQPNISLLKYFGYEADDPSDSHPLYTNFKTVSFMQLLDPNADSIYAQEPTEISAEELSTFKSSKRSAYHRKRGRWLRVRRTVDEARAGGFDGLVIATLMDPSSVLKYTIPLLAGSAPVAIYSPNIEPLTEVMDLYSTARKTAFINRRRELVEQKAASDDSVDVKSELEEEFPLDPTLLLAPTLETSRVRVWQVLPGRSHPLMSSRGGADGFIFHGIKVVPTQEHIEAAGNPSRKKRKIARSDETPADSGEGVDVEMTV</sequence>
<keyword evidence="9" id="KW-1185">Reference proteome</keyword>
<dbReference type="GO" id="GO:0005634">
    <property type="term" value="C:nucleus"/>
    <property type="evidence" value="ECO:0007669"/>
    <property type="project" value="UniProtKB-SubCell"/>
</dbReference>
<dbReference type="EMBL" id="KZ824675">
    <property type="protein sequence ID" value="RAK73836.1"/>
    <property type="molecule type" value="Genomic_DNA"/>
</dbReference>
<dbReference type="GO" id="GO:0008168">
    <property type="term" value="F:methyltransferase activity"/>
    <property type="evidence" value="ECO:0007669"/>
    <property type="project" value="UniProtKB-KW"/>
</dbReference>
<dbReference type="OrthoDB" id="10254665at2759"/>
<evidence type="ECO:0000313" key="9">
    <source>
        <dbReference type="Proteomes" id="UP000249789"/>
    </source>
</evidence>
<dbReference type="AlphaFoldDB" id="A0A8G1RNN5"/>
<dbReference type="InterPro" id="IPR017423">
    <property type="entry name" value="TRM6"/>
</dbReference>
<gene>
    <name evidence="8" type="ORF">BO72DRAFT_451369</name>
</gene>
<dbReference type="GO" id="GO:0031515">
    <property type="term" value="C:tRNA (m1A) methyltransferase complex"/>
    <property type="evidence" value="ECO:0007669"/>
    <property type="project" value="InterPro"/>
</dbReference>
<proteinExistence type="inferred from homology"/>
<dbReference type="Pfam" id="PF04189">
    <property type="entry name" value="Gcd10p"/>
    <property type="match status" value="1"/>
</dbReference>
<comment type="subcellular location">
    <subcellularLocation>
        <location evidence="1">Nucleus</location>
    </subcellularLocation>
</comment>
<dbReference type="GeneID" id="63862800"/>
<dbReference type="PANTHER" id="PTHR12945:SF0">
    <property type="entry name" value="TRNA (ADENINE(58)-N(1))-METHYLTRANSFERASE NON-CATALYTIC SUBUNIT TRM6"/>
    <property type="match status" value="1"/>
</dbReference>
<protein>
    <recommendedName>
        <fullName evidence="3">tRNA (adenine(58)-N(1))-methyltransferase non-catalytic subunit TRM6</fullName>
    </recommendedName>
    <alternativeName>
        <fullName evidence="6">tRNA(m1A58)-methyltransferase subunit TRM6</fullName>
    </alternativeName>
</protein>
<comment type="similarity">
    <text evidence="2">Belongs to the TRM6/GCD10 family.</text>
</comment>
<accession>A0A8G1RNN5</accession>
<dbReference type="GO" id="GO:0030488">
    <property type="term" value="P:tRNA methylation"/>
    <property type="evidence" value="ECO:0007669"/>
    <property type="project" value="InterPro"/>
</dbReference>
<evidence type="ECO:0000256" key="2">
    <source>
        <dbReference type="ARBA" id="ARBA00008320"/>
    </source>
</evidence>
<feature type="region of interest" description="Disordered" evidence="7">
    <location>
        <begin position="538"/>
        <end position="570"/>
    </location>
</feature>
<keyword evidence="5" id="KW-0539">Nucleus</keyword>
<feature type="compositionally biased region" description="Acidic residues" evidence="7">
    <location>
        <begin position="84"/>
        <end position="95"/>
    </location>
</feature>